<evidence type="ECO:0000313" key="2">
    <source>
        <dbReference type="EMBL" id="MBM3275516.1"/>
    </source>
</evidence>
<proteinExistence type="predicted"/>
<comment type="caution">
    <text evidence="2">The sequence shown here is derived from an EMBL/GenBank/DDBJ whole genome shotgun (WGS) entry which is preliminary data.</text>
</comment>
<organism evidence="2 3">
    <name type="scientific">Candidatus Tanganyikabacteria bacterium</name>
    <dbReference type="NCBI Taxonomy" id="2961651"/>
    <lineage>
        <taxon>Bacteria</taxon>
        <taxon>Bacillati</taxon>
        <taxon>Candidatus Sericytochromatia</taxon>
        <taxon>Candidatus Tanganyikabacteria</taxon>
    </lineage>
</organism>
<dbReference type="GO" id="GO:1901137">
    <property type="term" value="P:carbohydrate derivative biosynthetic process"/>
    <property type="evidence" value="ECO:0007669"/>
    <property type="project" value="UniProtKB-ARBA"/>
</dbReference>
<dbReference type="InterPro" id="IPR004276">
    <property type="entry name" value="GlycoTrans_28_N"/>
</dbReference>
<evidence type="ECO:0000313" key="3">
    <source>
        <dbReference type="Proteomes" id="UP000703893"/>
    </source>
</evidence>
<protein>
    <submittedName>
        <fullName evidence="2">Glycosyltransferase</fullName>
    </submittedName>
</protein>
<reference evidence="2 3" key="1">
    <citation type="submission" date="2019-03" db="EMBL/GenBank/DDBJ databases">
        <title>Lake Tanganyika Metagenome-Assembled Genomes (MAGs).</title>
        <authorList>
            <person name="Tran P."/>
        </authorList>
    </citation>
    <scope>NUCLEOTIDE SEQUENCE [LARGE SCALE GENOMIC DNA]</scope>
    <source>
        <strain evidence="2">K_DeepCast_65m_m2_236</strain>
    </source>
</reference>
<dbReference type="SUPFAM" id="SSF53756">
    <property type="entry name" value="UDP-Glycosyltransferase/glycogen phosphorylase"/>
    <property type="match status" value="1"/>
</dbReference>
<feature type="domain" description="Glycosyltransferase family 28 N-terminal" evidence="1">
    <location>
        <begin position="4"/>
        <end position="32"/>
    </location>
</feature>
<sequence>MRLTLLAAGSRGDIQPMVALGKGLAHAGHAVKL</sequence>
<dbReference type="Proteomes" id="UP000703893">
    <property type="component" value="Unassembled WGS sequence"/>
</dbReference>
<gene>
    <name evidence="2" type="ORF">FJZ00_10200</name>
</gene>
<dbReference type="EMBL" id="VGJX01000607">
    <property type="protein sequence ID" value="MBM3275516.1"/>
    <property type="molecule type" value="Genomic_DNA"/>
</dbReference>
<dbReference type="GO" id="GO:0005975">
    <property type="term" value="P:carbohydrate metabolic process"/>
    <property type="evidence" value="ECO:0007669"/>
    <property type="project" value="InterPro"/>
</dbReference>
<accession>A0A937X3R8</accession>
<name>A0A937X3R8_9BACT</name>
<evidence type="ECO:0000259" key="1">
    <source>
        <dbReference type="Pfam" id="PF03033"/>
    </source>
</evidence>
<dbReference type="Gene3D" id="3.40.50.2000">
    <property type="entry name" value="Glycogen Phosphorylase B"/>
    <property type="match status" value="1"/>
</dbReference>
<feature type="non-terminal residue" evidence="2">
    <location>
        <position position="33"/>
    </location>
</feature>
<dbReference type="GO" id="GO:0016758">
    <property type="term" value="F:hexosyltransferase activity"/>
    <property type="evidence" value="ECO:0007669"/>
    <property type="project" value="InterPro"/>
</dbReference>
<dbReference type="AlphaFoldDB" id="A0A937X3R8"/>
<dbReference type="Pfam" id="PF03033">
    <property type="entry name" value="Glyco_transf_28"/>
    <property type="match status" value="1"/>
</dbReference>